<evidence type="ECO:0000313" key="5">
    <source>
        <dbReference type="Proteomes" id="UP000663920"/>
    </source>
</evidence>
<evidence type="ECO:0000313" key="4">
    <source>
        <dbReference type="EMBL" id="QTE23924.1"/>
    </source>
</evidence>
<evidence type="ECO:0000256" key="2">
    <source>
        <dbReference type="SAM" id="SignalP"/>
    </source>
</evidence>
<dbReference type="Gene3D" id="2.40.160.20">
    <property type="match status" value="1"/>
</dbReference>
<reference evidence="4 5" key="1">
    <citation type="submission" date="2021-03" db="EMBL/GenBank/DDBJ databases">
        <title>Complete genome of Polaribacter_sp.SM13.</title>
        <authorList>
            <person name="Jeong S.W."/>
            <person name="Bae J.W."/>
        </authorList>
    </citation>
    <scope>NUCLEOTIDE SEQUENCE [LARGE SCALE GENOMIC DNA]</scope>
    <source>
        <strain evidence="4 5">SM13</strain>
    </source>
</reference>
<keyword evidence="1 2" id="KW-0732">Signal</keyword>
<protein>
    <submittedName>
        <fullName evidence="4">Outer membrane beta-barrel protein</fullName>
    </submittedName>
</protein>
<dbReference type="InterPro" id="IPR011250">
    <property type="entry name" value="OMP/PagP_B-barrel"/>
</dbReference>
<name>A0A975H8D2_9FLAO</name>
<feature type="chain" id="PRO_5037087095" evidence="2">
    <location>
        <begin position="19"/>
        <end position="201"/>
    </location>
</feature>
<feature type="domain" description="Outer membrane protein beta-barrel" evidence="3">
    <location>
        <begin position="8"/>
        <end position="189"/>
    </location>
</feature>
<dbReference type="KEGG" id="pcea:J3359_06540"/>
<evidence type="ECO:0000256" key="1">
    <source>
        <dbReference type="ARBA" id="ARBA00022729"/>
    </source>
</evidence>
<feature type="signal peptide" evidence="2">
    <location>
        <begin position="1"/>
        <end position="18"/>
    </location>
</feature>
<accession>A0A975H8D2</accession>
<organism evidence="4 5">
    <name type="scientific">Polaribacter cellanae</name>
    <dbReference type="NCBI Taxonomy" id="2818493"/>
    <lineage>
        <taxon>Bacteria</taxon>
        <taxon>Pseudomonadati</taxon>
        <taxon>Bacteroidota</taxon>
        <taxon>Flavobacteriia</taxon>
        <taxon>Flavobacteriales</taxon>
        <taxon>Flavobacteriaceae</taxon>
    </lineage>
</organism>
<dbReference type="AlphaFoldDB" id="A0A975H8D2"/>
<dbReference type="Proteomes" id="UP000663920">
    <property type="component" value="Chromosome"/>
</dbReference>
<dbReference type="RefSeq" id="WP_208079916.1">
    <property type="nucleotide sequence ID" value="NZ_CP071869.1"/>
</dbReference>
<keyword evidence="5" id="KW-1185">Reference proteome</keyword>
<evidence type="ECO:0000259" key="3">
    <source>
        <dbReference type="Pfam" id="PF13505"/>
    </source>
</evidence>
<dbReference type="EMBL" id="CP071869">
    <property type="protein sequence ID" value="QTE23924.1"/>
    <property type="molecule type" value="Genomic_DNA"/>
</dbReference>
<dbReference type="SUPFAM" id="SSF56925">
    <property type="entry name" value="OMPA-like"/>
    <property type="match status" value="1"/>
</dbReference>
<sequence length="201" mass="22400">MKKLALLTLLLASSLISAQQENTWVFGGEVGYSNSNLEYLQGNNSESDNTQFTILARLGYIFIKTNFEIGLGLGYAQSEQASIFSNTSDKFITTIIAPYTKKFFPINEKFAFHLIGEVSYSKSYRDSSTESDELDMRQYGVALRPGFVYFVTKHIALNANLGALVYTTSTSKSKTFKDIKNNTFGFNVNGNNISLGIAYYL</sequence>
<proteinExistence type="predicted"/>
<gene>
    <name evidence="4" type="ORF">J3359_06540</name>
</gene>
<dbReference type="Pfam" id="PF13505">
    <property type="entry name" value="OMP_b-brl"/>
    <property type="match status" value="1"/>
</dbReference>
<dbReference type="InterPro" id="IPR027385">
    <property type="entry name" value="Beta-barrel_OMP"/>
</dbReference>